<gene>
    <name evidence="3" type="ORF">PILCRDRAFT_817979</name>
</gene>
<keyword evidence="2" id="KW-0472">Membrane</keyword>
<dbReference type="HOGENOM" id="CLU_057147_1_0_1"/>
<organism evidence="3 4">
    <name type="scientific">Piloderma croceum (strain F 1598)</name>
    <dbReference type="NCBI Taxonomy" id="765440"/>
    <lineage>
        <taxon>Eukaryota</taxon>
        <taxon>Fungi</taxon>
        <taxon>Dikarya</taxon>
        <taxon>Basidiomycota</taxon>
        <taxon>Agaricomycotina</taxon>
        <taxon>Agaricomycetes</taxon>
        <taxon>Agaricomycetidae</taxon>
        <taxon>Atheliales</taxon>
        <taxon>Atheliaceae</taxon>
        <taxon>Piloderma</taxon>
    </lineage>
</organism>
<evidence type="ECO:0000313" key="4">
    <source>
        <dbReference type="Proteomes" id="UP000054166"/>
    </source>
</evidence>
<feature type="compositionally biased region" description="Gly residues" evidence="1">
    <location>
        <begin position="22"/>
        <end position="56"/>
    </location>
</feature>
<keyword evidence="4" id="KW-1185">Reference proteome</keyword>
<accession>A0A0C3FJ29</accession>
<dbReference type="STRING" id="765440.A0A0C3FJ29"/>
<proteinExistence type="predicted"/>
<name>A0A0C3FJ29_PILCF</name>
<reference evidence="4" key="2">
    <citation type="submission" date="2015-01" db="EMBL/GenBank/DDBJ databases">
        <title>Evolutionary Origins and Diversification of the Mycorrhizal Mutualists.</title>
        <authorList>
            <consortium name="DOE Joint Genome Institute"/>
            <consortium name="Mycorrhizal Genomics Consortium"/>
            <person name="Kohler A."/>
            <person name="Kuo A."/>
            <person name="Nagy L.G."/>
            <person name="Floudas D."/>
            <person name="Copeland A."/>
            <person name="Barry K.W."/>
            <person name="Cichocki N."/>
            <person name="Veneault-Fourrey C."/>
            <person name="LaButti K."/>
            <person name="Lindquist E.A."/>
            <person name="Lipzen A."/>
            <person name="Lundell T."/>
            <person name="Morin E."/>
            <person name="Murat C."/>
            <person name="Riley R."/>
            <person name="Ohm R."/>
            <person name="Sun H."/>
            <person name="Tunlid A."/>
            <person name="Henrissat B."/>
            <person name="Grigoriev I.V."/>
            <person name="Hibbett D.S."/>
            <person name="Martin F."/>
        </authorList>
    </citation>
    <scope>NUCLEOTIDE SEQUENCE [LARGE SCALE GENOMIC DNA]</scope>
    <source>
        <strain evidence="4">F 1598</strain>
    </source>
</reference>
<dbReference type="EMBL" id="KN832987">
    <property type="protein sequence ID" value="KIM84425.1"/>
    <property type="molecule type" value="Genomic_DNA"/>
</dbReference>
<protein>
    <submittedName>
        <fullName evidence="3">Uncharacterized protein</fullName>
    </submittedName>
</protein>
<dbReference type="Proteomes" id="UP000054166">
    <property type="component" value="Unassembled WGS sequence"/>
</dbReference>
<evidence type="ECO:0000256" key="1">
    <source>
        <dbReference type="SAM" id="MobiDB-lite"/>
    </source>
</evidence>
<dbReference type="AlphaFoldDB" id="A0A0C3FJ29"/>
<keyword evidence="2" id="KW-0812">Transmembrane</keyword>
<feature type="region of interest" description="Disordered" evidence="1">
    <location>
        <begin position="1"/>
        <end position="66"/>
    </location>
</feature>
<keyword evidence="2" id="KW-1133">Transmembrane helix</keyword>
<dbReference type="OrthoDB" id="3365917at2759"/>
<dbReference type="InParanoid" id="A0A0C3FJ29"/>
<reference evidence="3 4" key="1">
    <citation type="submission" date="2014-04" db="EMBL/GenBank/DDBJ databases">
        <authorList>
            <consortium name="DOE Joint Genome Institute"/>
            <person name="Kuo A."/>
            <person name="Tarkka M."/>
            <person name="Buscot F."/>
            <person name="Kohler A."/>
            <person name="Nagy L.G."/>
            <person name="Floudas D."/>
            <person name="Copeland A."/>
            <person name="Barry K.W."/>
            <person name="Cichocki N."/>
            <person name="Veneault-Fourrey C."/>
            <person name="LaButti K."/>
            <person name="Lindquist E.A."/>
            <person name="Lipzen A."/>
            <person name="Lundell T."/>
            <person name="Morin E."/>
            <person name="Murat C."/>
            <person name="Sun H."/>
            <person name="Tunlid A."/>
            <person name="Henrissat B."/>
            <person name="Grigoriev I.V."/>
            <person name="Hibbett D.S."/>
            <person name="Martin F."/>
            <person name="Nordberg H.P."/>
            <person name="Cantor M.N."/>
            <person name="Hua S.X."/>
        </authorList>
    </citation>
    <scope>NUCLEOTIDE SEQUENCE [LARGE SCALE GENOMIC DNA]</scope>
    <source>
        <strain evidence="3 4">F 1598</strain>
    </source>
</reference>
<sequence length="315" mass="31535">MFVPLFSERPPSHPHRNIYPRKGGGGGKGGGSTGGGKGGGGSTGGSKGGGSSGGGSPKSVPLGGKAPVGKGTATAYGGGGGKVTTIPSGSIFAGRSVGGASRSQVFGSRTYGSGYPGISGRGVSSRGFPFYFWPVVWGGAAGNTNAAYLHDSEYGDPSNSSRPGGPMTQANFVSNSTNTTFHLLADNSTVSALISTIDTNCSSHLSSSSSTTAVAYNSSDPNAPQPQQAVQYYRASSVVLTLDGYNDTAALSSDANAPDTPLPTNIDTTLLDCLNQTIGLSVPLVDAAGARWTAAPGMGAIGLFWVVWLLVGNMI</sequence>
<evidence type="ECO:0000256" key="2">
    <source>
        <dbReference type="SAM" id="Phobius"/>
    </source>
</evidence>
<evidence type="ECO:0000313" key="3">
    <source>
        <dbReference type="EMBL" id="KIM84425.1"/>
    </source>
</evidence>
<feature type="transmembrane region" description="Helical" evidence="2">
    <location>
        <begin position="292"/>
        <end position="311"/>
    </location>
</feature>